<keyword evidence="4" id="KW-0811">Translocation</keyword>
<keyword evidence="3 4" id="KW-0539">Nucleus</keyword>
<comment type="subcellular location">
    <subcellularLocation>
        <location evidence="1">Nucleus envelope</location>
    </subcellularLocation>
    <subcellularLocation>
        <location evidence="4">Nucleus</location>
        <location evidence="4">Nuclear pore complex</location>
    </subcellularLocation>
</comment>
<dbReference type="Pfam" id="PF04097">
    <property type="entry name" value="Nic96"/>
    <property type="match status" value="1"/>
</dbReference>
<proteinExistence type="inferred from homology"/>
<evidence type="ECO:0000256" key="3">
    <source>
        <dbReference type="ARBA" id="ARBA00023242"/>
    </source>
</evidence>
<keyword evidence="4" id="KW-0813">Transport</keyword>
<evidence type="ECO:0000313" key="6">
    <source>
        <dbReference type="Proteomes" id="UP000054563"/>
    </source>
</evidence>
<organism evidence="5 6">
    <name type="scientific">Coccidioides immitis H538.4</name>
    <dbReference type="NCBI Taxonomy" id="396776"/>
    <lineage>
        <taxon>Eukaryota</taxon>
        <taxon>Fungi</taxon>
        <taxon>Dikarya</taxon>
        <taxon>Ascomycota</taxon>
        <taxon>Pezizomycotina</taxon>
        <taxon>Eurotiomycetes</taxon>
        <taxon>Eurotiomycetidae</taxon>
        <taxon>Onygenales</taxon>
        <taxon>Onygenaceae</taxon>
        <taxon>Coccidioides</taxon>
    </lineage>
</organism>
<protein>
    <recommendedName>
        <fullName evidence="4">Nuclear pore protein</fullName>
    </recommendedName>
</protein>
<dbReference type="AlphaFoldDB" id="A0A0J8S2F9"/>
<evidence type="ECO:0000256" key="4">
    <source>
        <dbReference type="RuleBase" id="RU364035"/>
    </source>
</evidence>
<dbReference type="GO" id="GO:0005643">
    <property type="term" value="C:nuclear pore"/>
    <property type="evidence" value="ECO:0007669"/>
    <property type="project" value="UniProtKB-SubCell"/>
</dbReference>
<sequence>MWSITCISRERERLQQGVYENDMRQSLADQLLSMAKDLMVFAGMIKYKLPPGVYEALAKAAGDMAGLLTEDSSRLSILQGVTKNRRADLSTLAY</sequence>
<keyword evidence="4" id="KW-0509">mRNA transport</keyword>
<dbReference type="GO" id="GO:0017056">
    <property type="term" value="F:structural constituent of nuclear pore"/>
    <property type="evidence" value="ECO:0007669"/>
    <property type="project" value="InterPro"/>
</dbReference>
<accession>A0A0J8S2F9</accession>
<reference evidence="6" key="1">
    <citation type="journal article" date="2010" name="Genome Res.">
        <title>Population genomic sequencing of Coccidioides fungi reveals recent hybridization and transposon control.</title>
        <authorList>
            <person name="Neafsey D.E."/>
            <person name="Barker B.M."/>
            <person name="Sharpton T.J."/>
            <person name="Stajich J.E."/>
            <person name="Park D.J."/>
            <person name="Whiston E."/>
            <person name="Hung C.-Y."/>
            <person name="McMahan C."/>
            <person name="White J."/>
            <person name="Sykes S."/>
            <person name="Heiman D."/>
            <person name="Young S."/>
            <person name="Zeng Q."/>
            <person name="Abouelleil A."/>
            <person name="Aftuck L."/>
            <person name="Bessette D."/>
            <person name="Brown A."/>
            <person name="FitzGerald M."/>
            <person name="Lui A."/>
            <person name="Macdonald J.P."/>
            <person name="Priest M."/>
            <person name="Orbach M.J."/>
            <person name="Galgiani J.N."/>
            <person name="Kirkland T.N."/>
            <person name="Cole G.T."/>
            <person name="Birren B.W."/>
            <person name="Henn M.R."/>
            <person name="Taylor J.W."/>
            <person name="Rounsley S.D."/>
        </authorList>
    </citation>
    <scope>NUCLEOTIDE SEQUENCE [LARGE SCALE GENOMIC DNA]</scope>
    <source>
        <strain evidence="6">H538.4</strain>
    </source>
</reference>
<dbReference type="Proteomes" id="UP000054563">
    <property type="component" value="Unassembled WGS sequence"/>
</dbReference>
<keyword evidence="4" id="KW-0472">Membrane</keyword>
<gene>
    <name evidence="5" type="ORF">CIHG_08423</name>
</gene>
<dbReference type="GO" id="GO:0051028">
    <property type="term" value="P:mRNA transport"/>
    <property type="evidence" value="ECO:0007669"/>
    <property type="project" value="UniProtKB-KW"/>
</dbReference>
<dbReference type="EMBL" id="DS017022">
    <property type="protein sequence ID" value="KMU90534.1"/>
    <property type="molecule type" value="Genomic_DNA"/>
</dbReference>
<evidence type="ECO:0000256" key="1">
    <source>
        <dbReference type="ARBA" id="ARBA00004259"/>
    </source>
</evidence>
<comment type="similarity">
    <text evidence="2 4">Belongs to the nucleoporin interacting component (NIC) family.</text>
</comment>
<dbReference type="VEuPathDB" id="FungiDB:CIHG_08423"/>
<evidence type="ECO:0000256" key="2">
    <source>
        <dbReference type="ARBA" id="ARBA00010186"/>
    </source>
</evidence>
<keyword evidence="4" id="KW-0653">Protein transport</keyword>
<dbReference type="InterPro" id="IPR007231">
    <property type="entry name" value="Nucleoporin_int_Nup93/Nic96"/>
</dbReference>
<dbReference type="GO" id="GO:0015031">
    <property type="term" value="P:protein transport"/>
    <property type="evidence" value="ECO:0007669"/>
    <property type="project" value="UniProtKB-KW"/>
</dbReference>
<dbReference type="STRING" id="396776.A0A0J8S2F9"/>
<name>A0A0J8S2F9_COCIT</name>
<keyword evidence="4" id="KW-0906">Nuclear pore complex</keyword>
<evidence type="ECO:0000313" key="5">
    <source>
        <dbReference type="EMBL" id="KMU90534.1"/>
    </source>
</evidence>